<dbReference type="Pfam" id="PF00144">
    <property type="entry name" value="Beta-lactamase"/>
    <property type="match status" value="1"/>
</dbReference>
<proteinExistence type="predicted"/>
<protein>
    <recommendedName>
        <fullName evidence="3">Beta-lactamase-related domain-containing protein</fullName>
    </recommendedName>
</protein>
<evidence type="ECO:0000313" key="4">
    <source>
        <dbReference type="EMBL" id="GII75104.1"/>
    </source>
</evidence>
<dbReference type="PANTHER" id="PTHR43283:SF11">
    <property type="entry name" value="BETA-LACTAMASE-RELATED DOMAIN-CONTAINING PROTEIN"/>
    <property type="match status" value="1"/>
</dbReference>
<feature type="region of interest" description="Disordered" evidence="2">
    <location>
        <begin position="15"/>
        <end position="72"/>
    </location>
</feature>
<dbReference type="GO" id="GO:0016787">
    <property type="term" value="F:hydrolase activity"/>
    <property type="evidence" value="ECO:0007669"/>
    <property type="project" value="UniProtKB-KW"/>
</dbReference>
<feature type="domain" description="Beta-lactamase-related" evidence="3">
    <location>
        <begin position="102"/>
        <end position="401"/>
    </location>
</feature>
<dbReference type="Proteomes" id="UP000655287">
    <property type="component" value="Unassembled WGS sequence"/>
</dbReference>
<dbReference type="InterPro" id="IPR012338">
    <property type="entry name" value="Beta-lactam/transpept-like"/>
</dbReference>
<name>A0A919UWR6_9ACTN</name>
<dbReference type="RefSeq" id="WP_203981766.1">
    <property type="nucleotide sequence ID" value="NZ_BOOU01000001.1"/>
</dbReference>
<dbReference type="InterPro" id="IPR001466">
    <property type="entry name" value="Beta-lactam-related"/>
</dbReference>
<comment type="caution">
    <text evidence="4">The sequence shown here is derived from an EMBL/GenBank/DDBJ whole genome shotgun (WGS) entry which is preliminary data.</text>
</comment>
<sequence>MNALLDAARSLVVHPPPAVPPGPAGARHHLAAPPGAESGTSGGAPGTRTGTPRAPGREPGTRDGGPGAVEPPAGVVLAARTPWFELTGHAGHRTARFDGGVRAGAEPMTIGTHHDLASVTKMLATTTALMRLVSGGLVGLDVPVRHYLPRFAGGDEVTVRDLLLHRAGLWEWWPLYIAADQGGDAEAAGRLAEELPPRHRPRTARHYSDLGFVLLGRIVARASGLPLDRAVAALVTGPLGLPATRYAAPAGTEVATGARDDRVEMAMLDTGRPYPTPYRAADFTRWRRGPVHGQVSDGNAFHALGGVSGHAGLFSTVPDLLRYAGALAGPEPLGGLVRPETAREFFAPGPDEGQSPGFRRYRLRAAGETLTVLGHPGYVGCAVGFVPGRDIALVLAANRLLVTGAPVPTDALWHALLAAVAAQIDQARP</sequence>
<evidence type="ECO:0000313" key="5">
    <source>
        <dbReference type="Proteomes" id="UP000655287"/>
    </source>
</evidence>
<evidence type="ECO:0000256" key="1">
    <source>
        <dbReference type="ARBA" id="ARBA00022801"/>
    </source>
</evidence>
<evidence type="ECO:0000259" key="3">
    <source>
        <dbReference type="Pfam" id="PF00144"/>
    </source>
</evidence>
<keyword evidence="5" id="KW-1185">Reference proteome</keyword>
<gene>
    <name evidence="4" type="ORF">Sru01_00860</name>
</gene>
<dbReference type="InterPro" id="IPR050789">
    <property type="entry name" value="Diverse_Enzym_Activities"/>
</dbReference>
<organism evidence="4 5">
    <name type="scientific">Sphaerisporangium rufum</name>
    <dbReference type="NCBI Taxonomy" id="1381558"/>
    <lineage>
        <taxon>Bacteria</taxon>
        <taxon>Bacillati</taxon>
        <taxon>Actinomycetota</taxon>
        <taxon>Actinomycetes</taxon>
        <taxon>Streptosporangiales</taxon>
        <taxon>Streptosporangiaceae</taxon>
        <taxon>Sphaerisporangium</taxon>
    </lineage>
</organism>
<evidence type="ECO:0000256" key="2">
    <source>
        <dbReference type="SAM" id="MobiDB-lite"/>
    </source>
</evidence>
<accession>A0A919UWR6</accession>
<reference evidence="4" key="1">
    <citation type="submission" date="2021-01" db="EMBL/GenBank/DDBJ databases">
        <title>Whole genome shotgun sequence of Sphaerisporangium rufum NBRC 109079.</title>
        <authorList>
            <person name="Komaki H."/>
            <person name="Tamura T."/>
        </authorList>
    </citation>
    <scope>NUCLEOTIDE SEQUENCE</scope>
    <source>
        <strain evidence="4">NBRC 109079</strain>
    </source>
</reference>
<dbReference type="PANTHER" id="PTHR43283">
    <property type="entry name" value="BETA-LACTAMASE-RELATED"/>
    <property type="match status" value="1"/>
</dbReference>
<dbReference type="Gene3D" id="3.40.710.10">
    <property type="entry name" value="DD-peptidase/beta-lactamase superfamily"/>
    <property type="match status" value="1"/>
</dbReference>
<dbReference type="AlphaFoldDB" id="A0A919UWR6"/>
<dbReference type="SUPFAM" id="SSF56601">
    <property type="entry name" value="beta-lactamase/transpeptidase-like"/>
    <property type="match status" value="1"/>
</dbReference>
<dbReference type="EMBL" id="BOOU01000001">
    <property type="protein sequence ID" value="GII75104.1"/>
    <property type="molecule type" value="Genomic_DNA"/>
</dbReference>
<keyword evidence="1" id="KW-0378">Hydrolase</keyword>